<name>A0A4U0Z2J7_9RHOB</name>
<accession>A0A4U0Z2J7</accession>
<evidence type="ECO:0000256" key="2">
    <source>
        <dbReference type="ARBA" id="ARBA00023125"/>
    </source>
</evidence>
<proteinExistence type="predicted"/>
<dbReference type="CDD" id="cd07377">
    <property type="entry name" value="WHTH_GntR"/>
    <property type="match status" value="1"/>
</dbReference>
<dbReference type="SMART" id="SM00345">
    <property type="entry name" value="HTH_GNTR"/>
    <property type="match status" value="1"/>
</dbReference>
<dbReference type="PANTHER" id="PTHR43537">
    <property type="entry name" value="TRANSCRIPTIONAL REGULATOR, GNTR FAMILY"/>
    <property type="match status" value="1"/>
</dbReference>
<dbReference type="AlphaFoldDB" id="A0A4U0Z2J7"/>
<dbReference type="InterPro" id="IPR000524">
    <property type="entry name" value="Tscrpt_reg_HTH_GntR"/>
</dbReference>
<dbReference type="Pfam" id="PF07729">
    <property type="entry name" value="FCD"/>
    <property type="match status" value="1"/>
</dbReference>
<dbReference type="SUPFAM" id="SSF48008">
    <property type="entry name" value="GntR ligand-binding domain-like"/>
    <property type="match status" value="1"/>
</dbReference>
<keyword evidence="1" id="KW-0805">Transcription regulation</keyword>
<evidence type="ECO:0000313" key="7">
    <source>
        <dbReference type="Proteomes" id="UP000306340"/>
    </source>
</evidence>
<dbReference type="PROSITE" id="PS50949">
    <property type="entry name" value="HTH_GNTR"/>
    <property type="match status" value="1"/>
</dbReference>
<dbReference type="InterPro" id="IPR036388">
    <property type="entry name" value="WH-like_DNA-bd_sf"/>
</dbReference>
<dbReference type="SUPFAM" id="SSF46785">
    <property type="entry name" value="Winged helix' DNA-binding domain"/>
    <property type="match status" value="1"/>
</dbReference>
<dbReference type="InterPro" id="IPR008920">
    <property type="entry name" value="TF_FadR/GntR_C"/>
</dbReference>
<dbReference type="InterPro" id="IPR011711">
    <property type="entry name" value="GntR_C"/>
</dbReference>
<dbReference type="Proteomes" id="UP000306340">
    <property type="component" value="Unassembled WGS sequence"/>
</dbReference>
<dbReference type="GO" id="GO:0003677">
    <property type="term" value="F:DNA binding"/>
    <property type="evidence" value="ECO:0007669"/>
    <property type="project" value="UniProtKB-KW"/>
</dbReference>
<evidence type="ECO:0000313" key="6">
    <source>
        <dbReference type="EMBL" id="TKA98478.1"/>
    </source>
</evidence>
<dbReference type="Pfam" id="PF00392">
    <property type="entry name" value="GntR"/>
    <property type="match status" value="1"/>
</dbReference>
<dbReference type="EMBL" id="SWAU01000002">
    <property type="protein sequence ID" value="TKA98478.1"/>
    <property type="molecule type" value="Genomic_DNA"/>
</dbReference>
<evidence type="ECO:0000256" key="4">
    <source>
        <dbReference type="SAM" id="MobiDB-lite"/>
    </source>
</evidence>
<sequence>MKADLGQIESATIQTQVYQRLREALFTGLLAPGESLTIRNLAASLGTSPMPVREALQRLVAEHALVQMPNRTFRVTPFTPEMFRELMRIRMAVEGLAAAQAVRHATPQRLARLSSLNAEMIRGVEAGSPARIMTANREFHFTLYEQAEMAQLMDIINGLWLRAGPYLMNAHRKLTDPLPFFRAGTLFHQRLIAACEAGAPHAASRAIACDIWHSARYFRRNVDLINEPEAEETAPKVKGRGRRTAGNEQ</sequence>
<dbReference type="GO" id="GO:0003700">
    <property type="term" value="F:DNA-binding transcription factor activity"/>
    <property type="evidence" value="ECO:0007669"/>
    <property type="project" value="InterPro"/>
</dbReference>
<comment type="caution">
    <text evidence="6">The sequence shown here is derived from an EMBL/GenBank/DDBJ whole genome shotgun (WGS) entry which is preliminary data.</text>
</comment>
<keyword evidence="3" id="KW-0804">Transcription</keyword>
<dbReference type="InterPro" id="IPR036390">
    <property type="entry name" value="WH_DNA-bd_sf"/>
</dbReference>
<dbReference type="Gene3D" id="1.10.10.10">
    <property type="entry name" value="Winged helix-like DNA-binding domain superfamily/Winged helix DNA-binding domain"/>
    <property type="match status" value="1"/>
</dbReference>
<dbReference type="Gene3D" id="1.20.120.530">
    <property type="entry name" value="GntR ligand-binding domain-like"/>
    <property type="match status" value="1"/>
</dbReference>
<gene>
    <name evidence="6" type="ORF">FAZ78_00680</name>
</gene>
<reference evidence="6 7" key="1">
    <citation type="submission" date="2019-04" db="EMBL/GenBank/DDBJ databases">
        <title>Crypto-aerobic microbial life in anoxic (sulfidic) marine sediments.</title>
        <authorList>
            <person name="Bhattacharya S."/>
            <person name="Roy C."/>
            <person name="Mondal N."/>
            <person name="Sarkar J."/>
            <person name="Mandal S."/>
            <person name="Rameez M.J."/>
            <person name="Ghosh W."/>
        </authorList>
    </citation>
    <scope>NUCLEOTIDE SEQUENCE [LARGE SCALE GENOMIC DNA]</scope>
    <source>
        <strain evidence="6 7">SBBC</strain>
    </source>
</reference>
<dbReference type="SMART" id="SM00895">
    <property type="entry name" value="FCD"/>
    <property type="match status" value="1"/>
</dbReference>
<dbReference type="PANTHER" id="PTHR43537:SF39">
    <property type="entry name" value="HTH-TYPE TRANSCRIPTIONAL REGULATOR MCBR"/>
    <property type="match status" value="1"/>
</dbReference>
<organism evidence="6 7">
    <name type="scientific">Cereibacter changlensis</name>
    <dbReference type="NCBI Taxonomy" id="402884"/>
    <lineage>
        <taxon>Bacteria</taxon>
        <taxon>Pseudomonadati</taxon>
        <taxon>Pseudomonadota</taxon>
        <taxon>Alphaproteobacteria</taxon>
        <taxon>Rhodobacterales</taxon>
        <taxon>Paracoccaceae</taxon>
        <taxon>Cereibacter</taxon>
    </lineage>
</organism>
<feature type="domain" description="HTH gntR-type" evidence="5">
    <location>
        <begin position="11"/>
        <end position="78"/>
    </location>
</feature>
<evidence type="ECO:0000256" key="3">
    <source>
        <dbReference type="ARBA" id="ARBA00023163"/>
    </source>
</evidence>
<keyword evidence="2" id="KW-0238">DNA-binding</keyword>
<evidence type="ECO:0000259" key="5">
    <source>
        <dbReference type="PROSITE" id="PS50949"/>
    </source>
</evidence>
<feature type="region of interest" description="Disordered" evidence="4">
    <location>
        <begin position="229"/>
        <end position="249"/>
    </location>
</feature>
<protein>
    <submittedName>
        <fullName evidence="6">GntR family transcriptional regulator</fullName>
    </submittedName>
</protein>
<evidence type="ECO:0000256" key="1">
    <source>
        <dbReference type="ARBA" id="ARBA00023015"/>
    </source>
</evidence>